<dbReference type="SUPFAM" id="SSF51905">
    <property type="entry name" value="FAD/NAD(P)-binding domain"/>
    <property type="match status" value="1"/>
</dbReference>
<evidence type="ECO:0000256" key="3">
    <source>
        <dbReference type="ARBA" id="ARBA00022827"/>
    </source>
</evidence>
<keyword evidence="3 6" id="KW-0274">FAD</keyword>
<dbReference type="Proteomes" id="UP000015104">
    <property type="component" value="Unassembled WGS sequence"/>
</dbReference>
<keyword evidence="2 6" id="KW-0285">Flavoprotein</keyword>
<keyword evidence="5 6" id="KW-0560">Oxidoreductase</keyword>
<name>T1KTV7_TETUR</name>
<dbReference type="InterPro" id="IPR036188">
    <property type="entry name" value="FAD/NAD-bd_sf"/>
</dbReference>
<evidence type="ECO:0000313" key="7">
    <source>
        <dbReference type="EnsemblMetazoa" id="tetur21g01170.1"/>
    </source>
</evidence>
<dbReference type="PRINTS" id="PR00370">
    <property type="entry name" value="FMOXYGENASE"/>
</dbReference>
<dbReference type="InterPro" id="IPR020946">
    <property type="entry name" value="Flavin_mOase-like"/>
</dbReference>
<dbReference type="Gene3D" id="3.50.50.60">
    <property type="entry name" value="FAD/NAD(P)-binding domain"/>
    <property type="match status" value="2"/>
</dbReference>
<dbReference type="EC" id="1.-.-.-" evidence="6"/>
<dbReference type="EnsemblMetazoa" id="tetur21g01170.1">
    <property type="protein sequence ID" value="tetur21g01170.1"/>
    <property type="gene ID" value="tetur21g01170"/>
</dbReference>
<protein>
    <recommendedName>
        <fullName evidence="6">Flavin-containing monooxygenase</fullName>
        <ecNumber evidence="6">1.-.-.-</ecNumber>
    </recommendedName>
</protein>
<proteinExistence type="inferred from homology"/>
<dbReference type="Pfam" id="PF00743">
    <property type="entry name" value="FMO-like"/>
    <property type="match status" value="2"/>
</dbReference>
<evidence type="ECO:0000313" key="8">
    <source>
        <dbReference type="Proteomes" id="UP000015104"/>
    </source>
</evidence>
<accession>T1KTV7</accession>
<dbReference type="PIRSF" id="PIRSF000332">
    <property type="entry name" value="FMO"/>
    <property type="match status" value="1"/>
</dbReference>
<sequence>MNGNGIKRRSVAIIGAGPGGLILAHKFLQRKDLFDVTVFEKQADVGGTWIYCEDTEPNKYGLPVHSSIYRNLSELHRYKNFEAKFQNHVFEKVQRLPVIPYFDNLTNLPIATMEFDDFPHNQNPSKYVSHQQVLKYLQDFAHHFAIKKYTKFLHLVTKVSRDDDLWFVDYRNLETQESFTETFDVVCICQGRFSVPYIPNHIPGLNTFKGLKIHTHTYRVPDIFKNKRVAVLGGGPSGADIALEVADVASETYLCHTVPKNGNFYPFGDKIIQTGAIFKSVGEDSIELTNGTVLRNIDAIIFATGYQIDLSIIDPSCGIEGGEGRVDGLFMHMININYPTMAYLGLMERIPVFNVFSQMAKYFVRTLTGEAELPSKDEMILDLEADRKERQSLNRKMKHSHRMFCDEMWRYDEKLSILGRFKPLSPLTKALYDKCLALFEGETNYKDYQFILNYDKGTYVALKKMTMKLD</sequence>
<dbReference type="EMBL" id="CAEY01000547">
    <property type="status" value="NOT_ANNOTATED_CDS"/>
    <property type="molecule type" value="Genomic_DNA"/>
</dbReference>
<dbReference type="HOGENOM" id="CLU_006909_3_0_1"/>
<evidence type="ECO:0000256" key="4">
    <source>
        <dbReference type="ARBA" id="ARBA00022857"/>
    </source>
</evidence>
<dbReference type="InterPro" id="IPR050346">
    <property type="entry name" value="FMO-like"/>
</dbReference>
<evidence type="ECO:0000256" key="6">
    <source>
        <dbReference type="RuleBase" id="RU361177"/>
    </source>
</evidence>
<reference evidence="7" key="2">
    <citation type="submission" date="2015-06" db="UniProtKB">
        <authorList>
            <consortium name="EnsemblMetazoa"/>
        </authorList>
    </citation>
    <scope>IDENTIFICATION</scope>
</reference>
<dbReference type="PANTHER" id="PTHR23023">
    <property type="entry name" value="DIMETHYLANILINE MONOOXYGENASE"/>
    <property type="match status" value="1"/>
</dbReference>
<evidence type="ECO:0000256" key="1">
    <source>
        <dbReference type="ARBA" id="ARBA00009183"/>
    </source>
</evidence>
<dbReference type="Pfam" id="PF13450">
    <property type="entry name" value="NAD_binding_8"/>
    <property type="match status" value="1"/>
</dbReference>
<keyword evidence="8" id="KW-1185">Reference proteome</keyword>
<dbReference type="GO" id="GO:0004499">
    <property type="term" value="F:N,N-dimethylaniline monooxygenase activity"/>
    <property type="evidence" value="ECO:0007669"/>
    <property type="project" value="InterPro"/>
</dbReference>
<dbReference type="GO" id="GO:0050661">
    <property type="term" value="F:NADP binding"/>
    <property type="evidence" value="ECO:0007669"/>
    <property type="project" value="InterPro"/>
</dbReference>
<dbReference type="STRING" id="32264.T1KTV7"/>
<reference evidence="8" key="1">
    <citation type="submission" date="2011-08" db="EMBL/GenBank/DDBJ databases">
        <authorList>
            <person name="Rombauts S."/>
        </authorList>
    </citation>
    <scope>NUCLEOTIDE SEQUENCE</scope>
    <source>
        <strain evidence="8">London</strain>
    </source>
</reference>
<keyword evidence="6" id="KW-0503">Monooxygenase</keyword>
<keyword evidence="4" id="KW-0521">NADP</keyword>
<evidence type="ECO:0000256" key="5">
    <source>
        <dbReference type="ARBA" id="ARBA00023002"/>
    </source>
</evidence>
<organism evidence="7 8">
    <name type="scientific">Tetranychus urticae</name>
    <name type="common">Two-spotted spider mite</name>
    <dbReference type="NCBI Taxonomy" id="32264"/>
    <lineage>
        <taxon>Eukaryota</taxon>
        <taxon>Metazoa</taxon>
        <taxon>Ecdysozoa</taxon>
        <taxon>Arthropoda</taxon>
        <taxon>Chelicerata</taxon>
        <taxon>Arachnida</taxon>
        <taxon>Acari</taxon>
        <taxon>Acariformes</taxon>
        <taxon>Trombidiformes</taxon>
        <taxon>Prostigmata</taxon>
        <taxon>Eleutherengona</taxon>
        <taxon>Raphignathae</taxon>
        <taxon>Tetranychoidea</taxon>
        <taxon>Tetranychidae</taxon>
        <taxon>Tetranychus</taxon>
    </lineage>
</organism>
<dbReference type="InterPro" id="IPR000960">
    <property type="entry name" value="Flavin_mOase"/>
</dbReference>
<comment type="similarity">
    <text evidence="1 6">Belongs to the FMO family.</text>
</comment>
<evidence type="ECO:0000256" key="2">
    <source>
        <dbReference type="ARBA" id="ARBA00022630"/>
    </source>
</evidence>
<dbReference type="AlphaFoldDB" id="T1KTV7"/>
<dbReference type="eggNOG" id="KOG1399">
    <property type="taxonomic scope" value="Eukaryota"/>
</dbReference>
<dbReference type="GO" id="GO:0050660">
    <property type="term" value="F:flavin adenine dinucleotide binding"/>
    <property type="evidence" value="ECO:0007669"/>
    <property type="project" value="InterPro"/>
</dbReference>
<comment type="cofactor">
    <cofactor evidence="6">
        <name>FAD</name>
        <dbReference type="ChEBI" id="CHEBI:57692"/>
    </cofactor>
</comment>